<proteinExistence type="predicted"/>
<gene>
    <name evidence="1" type="ORF">DC3_51860</name>
</gene>
<dbReference type="Gene3D" id="1.10.10.10">
    <property type="entry name" value="Winged helix-like DNA-binding domain superfamily/Winged helix DNA-binding domain"/>
    <property type="match status" value="1"/>
</dbReference>
<organism evidence="1 2">
    <name type="scientific">Deinococcus cellulosilyticus (strain DSM 18568 / NBRC 106333 / KACC 11606 / 5516J-15)</name>
    <dbReference type="NCBI Taxonomy" id="1223518"/>
    <lineage>
        <taxon>Bacteria</taxon>
        <taxon>Thermotogati</taxon>
        <taxon>Deinococcota</taxon>
        <taxon>Deinococci</taxon>
        <taxon>Deinococcales</taxon>
        <taxon>Deinococcaceae</taxon>
        <taxon>Deinococcus</taxon>
    </lineage>
</organism>
<reference evidence="1 2" key="1">
    <citation type="submission" date="2019-07" db="EMBL/GenBank/DDBJ databases">
        <title>Whole genome shotgun sequence of Deinococcus cellulosilyticus NBRC 106333.</title>
        <authorList>
            <person name="Hosoyama A."/>
            <person name="Uohara A."/>
            <person name="Ohji S."/>
            <person name="Ichikawa N."/>
        </authorList>
    </citation>
    <scope>NUCLEOTIDE SEQUENCE [LARGE SCALE GENOMIC DNA]</scope>
    <source>
        <strain evidence="1 2">NBRC 106333</strain>
    </source>
</reference>
<dbReference type="InterPro" id="IPR036388">
    <property type="entry name" value="WH-like_DNA-bd_sf"/>
</dbReference>
<dbReference type="AlphaFoldDB" id="A0A511NAZ8"/>
<dbReference type="SUPFAM" id="SSF46785">
    <property type="entry name" value="Winged helix' DNA-binding domain"/>
    <property type="match status" value="1"/>
</dbReference>
<keyword evidence="2" id="KW-1185">Reference proteome</keyword>
<evidence type="ECO:0000313" key="2">
    <source>
        <dbReference type="Proteomes" id="UP000321306"/>
    </source>
</evidence>
<name>A0A511NAZ8_DEIC1</name>
<dbReference type="Proteomes" id="UP000321306">
    <property type="component" value="Unassembled WGS sequence"/>
</dbReference>
<sequence>MLGKMDTEILPSLQVHDPATVHLLTHPRSLQHLGVFLGQEKTVREAAQDLGLEPHRMLYWVKKLLSAGLIREVRTAKQQGKTIRWYRAVADRFDIPLKHIPSGTLEDLMGHFDAHQARHLTRELVETTHRSVLDVHRHQVWIGGVGEVQLDLGTDGRRLHGHLLQEGLPAVLTHWATLSLSQEQAKQLQQELAQVISRYQKPSGSQKHLLRIALTPVHT</sequence>
<dbReference type="InterPro" id="IPR036390">
    <property type="entry name" value="WH_DNA-bd_sf"/>
</dbReference>
<evidence type="ECO:0000313" key="1">
    <source>
        <dbReference type="EMBL" id="GEM49551.1"/>
    </source>
</evidence>
<accession>A0A511NAZ8</accession>
<dbReference type="EMBL" id="BJXB01000037">
    <property type="protein sequence ID" value="GEM49551.1"/>
    <property type="molecule type" value="Genomic_DNA"/>
</dbReference>
<comment type="caution">
    <text evidence="1">The sequence shown here is derived from an EMBL/GenBank/DDBJ whole genome shotgun (WGS) entry which is preliminary data.</text>
</comment>
<protein>
    <submittedName>
        <fullName evidence="1">Uncharacterized protein</fullName>
    </submittedName>
</protein>